<evidence type="ECO:0000256" key="2">
    <source>
        <dbReference type="ARBA" id="ARBA00022723"/>
    </source>
</evidence>
<evidence type="ECO:0000256" key="3">
    <source>
        <dbReference type="ARBA" id="ARBA00023004"/>
    </source>
</evidence>
<comment type="similarity">
    <text evidence="1">Belongs to the hemerythrin family.</text>
</comment>
<dbReference type="Gene3D" id="1.20.120.50">
    <property type="entry name" value="Hemerythrin-like"/>
    <property type="match status" value="1"/>
</dbReference>
<dbReference type="AlphaFoldDB" id="A0A3N7K348"/>
<dbReference type="PANTHER" id="PTHR37164">
    <property type="entry name" value="BACTERIOHEMERYTHRIN"/>
    <property type="match status" value="1"/>
</dbReference>
<reference evidence="5 6" key="2">
    <citation type="submission" date="2018-12" db="EMBL/GenBank/DDBJ databases">
        <title>Rhizobacter gummiphilus sp. nov., a rubber-degrading bacterium isolated from the soil of a botanical garden in Japan.</title>
        <authorList>
            <person name="Shunsuke S.S."/>
        </authorList>
    </citation>
    <scope>NUCLEOTIDE SEQUENCE [LARGE SCALE GENOMIC DNA]</scope>
    <source>
        <strain evidence="5 6">S-16</strain>
    </source>
</reference>
<keyword evidence="3" id="KW-0408">Iron</keyword>
<dbReference type="GO" id="GO:0046872">
    <property type="term" value="F:metal ion binding"/>
    <property type="evidence" value="ECO:0007669"/>
    <property type="project" value="UniProtKB-KW"/>
</dbReference>
<organism evidence="5 6">
    <name type="scientific">Piscinibacter terrae</name>
    <dbReference type="NCBI Taxonomy" id="2496871"/>
    <lineage>
        <taxon>Bacteria</taxon>
        <taxon>Pseudomonadati</taxon>
        <taxon>Pseudomonadota</taxon>
        <taxon>Betaproteobacteria</taxon>
        <taxon>Burkholderiales</taxon>
        <taxon>Sphaerotilaceae</taxon>
        <taxon>Piscinibacter</taxon>
    </lineage>
</organism>
<reference evidence="5 6" key="1">
    <citation type="submission" date="2018-08" db="EMBL/GenBank/DDBJ databases">
        <authorList>
            <person name="Khan S.A."/>
            <person name="Jeon C.O."/>
            <person name="Chun B.H."/>
            <person name="Jeong S.E."/>
        </authorList>
    </citation>
    <scope>NUCLEOTIDE SEQUENCE [LARGE SCALE GENOMIC DNA]</scope>
    <source>
        <strain evidence="5 6">S-16</strain>
    </source>
</reference>
<dbReference type="CDD" id="cd12107">
    <property type="entry name" value="Hemerythrin"/>
    <property type="match status" value="1"/>
</dbReference>
<evidence type="ECO:0000313" key="5">
    <source>
        <dbReference type="EMBL" id="RQP25365.1"/>
    </source>
</evidence>
<dbReference type="InterPro" id="IPR050669">
    <property type="entry name" value="Hemerythrin"/>
</dbReference>
<dbReference type="EMBL" id="QUSW01000002">
    <property type="protein sequence ID" value="RQP25365.1"/>
    <property type="molecule type" value="Genomic_DNA"/>
</dbReference>
<keyword evidence="2" id="KW-0479">Metal-binding</keyword>
<sequence length="158" mass="17522">MSALVWAESLRVHQPQMDRTHEEFVELLEGVRRILQEDDADSAHAAFARLLEHTVGHFAQEDRWMQATGFSPDNCHSRQHAMVLQAMRDVLGLAREGQIEPLRVIVRELAQWFPVHAQMMDAGLASHMAEVGFEPATGTVSGTLPATVLTHCGSAGCR</sequence>
<dbReference type="InterPro" id="IPR035938">
    <property type="entry name" value="Hemerythrin-like_sf"/>
</dbReference>
<dbReference type="Proteomes" id="UP000267464">
    <property type="component" value="Unassembled WGS sequence"/>
</dbReference>
<dbReference type="InterPro" id="IPR012827">
    <property type="entry name" value="Hemerythrin_metal-bd"/>
</dbReference>
<keyword evidence="6" id="KW-1185">Reference proteome</keyword>
<protein>
    <submittedName>
        <fullName evidence="5">Hemerythrin</fullName>
    </submittedName>
</protein>
<comment type="caution">
    <text evidence="5">The sequence shown here is derived from an EMBL/GenBank/DDBJ whole genome shotgun (WGS) entry which is preliminary data.</text>
</comment>
<evidence type="ECO:0000259" key="4">
    <source>
        <dbReference type="Pfam" id="PF01814"/>
    </source>
</evidence>
<dbReference type="SUPFAM" id="SSF47188">
    <property type="entry name" value="Hemerythrin-like"/>
    <property type="match status" value="1"/>
</dbReference>
<name>A0A3N7K348_9BURK</name>
<dbReference type="NCBIfam" id="TIGR02481">
    <property type="entry name" value="hemeryth_dom"/>
    <property type="match status" value="1"/>
</dbReference>
<dbReference type="RefSeq" id="WP_124540278.1">
    <property type="nucleotide sequence ID" value="NZ_QUSW01000002.1"/>
</dbReference>
<accession>A0A3N7K348</accession>
<dbReference type="InterPro" id="IPR012312">
    <property type="entry name" value="Hemerythrin-like"/>
</dbReference>
<evidence type="ECO:0000313" key="6">
    <source>
        <dbReference type="Proteomes" id="UP000267464"/>
    </source>
</evidence>
<proteinExistence type="inferred from homology"/>
<feature type="domain" description="Hemerythrin-like" evidence="4">
    <location>
        <begin position="16"/>
        <end position="124"/>
    </location>
</feature>
<dbReference type="PANTHER" id="PTHR37164:SF1">
    <property type="entry name" value="BACTERIOHEMERYTHRIN"/>
    <property type="match status" value="1"/>
</dbReference>
<gene>
    <name evidence="5" type="ORF">DZC73_11115</name>
</gene>
<evidence type="ECO:0000256" key="1">
    <source>
        <dbReference type="ARBA" id="ARBA00010587"/>
    </source>
</evidence>
<dbReference type="Pfam" id="PF01814">
    <property type="entry name" value="Hemerythrin"/>
    <property type="match status" value="1"/>
</dbReference>
<dbReference type="OrthoDB" id="5296936at2"/>